<sequence length="68" mass="7961">MNIISFESPTKNSFSADIAILTNHFKENFHTISKKEFKNKDKKLLTFIKSVKKLQKISKHVLKRISKL</sequence>
<protein>
    <submittedName>
        <fullName evidence="1">Uncharacterized protein</fullName>
    </submittedName>
</protein>
<organism evidence="1 2">
    <name type="scientific">Brachionus plicatilis</name>
    <name type="common">Marine rotifer</name>
    <name type="synonym">Brachionus muelleri</name>
    <dbReference type="NCBI Taxonomy" id="10195"/>
    <lineage>
        <taxon>Eukaryota</taxon>
        <taxon>Metazoa</taxon>
        <taxon>Spiralia</taxon>
        <taxon>Gnathifera</taxon>
        <taxon>Rotifera</taxon>
        <taxon>Eurotatoria</taxon>
        <taxon>Monogononta</taxon>
        <taxon>Pseudotrocha</taxon>
        <taxon>Ploima</taxon>
        <taxon>Brachionidae</taxon>
        <taxon>Brachionus</taxon>
    </lineage>
</organism>
<dbReference type="Proteomes" id="UP000276133">
    <property type="component" value="Unassembled WGS sequence"/>
</dbReference>
<dbReference type="AlphaFoldDB" id="A0A3M7RTA1"/>
<keyword evidence="2" id="KW-1185">Reference proteome</keyword>
<proteinExistence type="predicted"/>
<evidence type="ECO:0000313" key="1">
    <source>
        <dbReference type="EMBL" id="RNA26568.1"/>
    </source>
</evidence>
<accession>A0A3M7RTA1</accession>
<evidence type="ECO:0000313" key="2">
    <source>
        <dbReference type="Proteomes" id="UP000276133"/>
    </source>
</evidence>
<gene>
    <name evidence="1" type="ORF">BpHYR1_023544</name>
</gene>
<reference evidence="1 2" key="1">
    <citation type="journal article" date="2018" name="Sci. Rep.">
        <title>Genomic signatures of local adaptation to the degree of environmental predictability in rotifers.</title>
        <authorList>
            <person name="Franch-Gras L."/>
            <person name="Hahn C."/>
            <person name="Garcia-Roger E.M."/>
            <person name="Carmona M.J."/>
            <person name="Serra M."/>
            <person name="Gomez A."/>
        </authorList>
    </citation>
    <scope>NUCLEOTIDE SEQUENCE [LARGE SCALE GENOMIC DNA]</scope>
    <source>
        <strain evidence="1">HYR1</strain>
    </source>
</reference>
<name>A0A3M7RTA1_BRAPC</name>
<comment type="caution">
    <text evidence="1">The sequence shown here is derived from an EMBL/GenBank/DDBJ whole genome shotgun (WGS) entry which is preliminary data.</text>
</comment>
<dbReference type="EMBL" id="REGN01002711">
    <property type="protein sequence ID" value="RNA26568.1"/>
    <property type="molecule type" value="Genomic_DNA"/>
</dbReference>